<keyword evidence="7" id="KW-1185">Reference proteome</keyword>
<protein>
    <submittedName>
        <fullName evidence="6">LysR family transcriptional regulator</fullName>
    </submittedName>
</protein>
<dbReference type="RefSeq" id="WP_256653386.1">
    <property type="nucleotide sequence ID" value="NZ_JANIAA010000026.1"/>
</dbReference>
<keyword evidence="4" id="KW-0804">Transcription</keyword>
<keyword evidence="3" id="KW-0238">DNA-binding</keyword>
<evidence type="ECO:0000313" key="6">
    <source>
        <dbReference type="EMBL" id="MCQ8192528.1"/>
    </source>
</evidence>
<comment type="similarity">
    <text evidence="1">Belongs to the LysR transcriptional regulatory family.</text>
</comment>
<dbReference type="PANTHER" id="PTHR30118:SF15">
    <property type="entry name" value="TRANSCRIPTIONAL REGULATORY PROTEIN"/>
    <property type="match status" value="1"/>
</dbReference>
<dbReference type="SUPFAM" id="SSF46785">
    <property type="entry name" value="Winged helix' DNA-binding domain"/>
    <property type="match status" value="1"/>
</dbReference>
<dbReference type="PROSITE" id="PS50931">
    <property type="entry name" value="HTH_LYSR"/>
    <property type="match status" value="1"/>
</dbReference>
<dbReference type="PANTHER" id="PTHR30118">
    <property type="entry name" value="HTH-TYPE TRANSCRIPTIONAL REGULATOR LEUO-RELATED"/>
    <property type="match status" value="1"/>
</dbReference>
<evidence type="ECO:0000256" key="1">
    <source>
        <dbReference type="ARBA" id="ARBA00009437"/>
    </source>
</evidence>
<comment type="caution">
    <text evidence="6">The sequence shown here is derived from an EMBL/GenBank/DDBJ whole genome shotgun (WGS) entry which is preliminary data.</text>
</comment>
<dbReference type="InterPro" id="IPR036388">
    <property type="entry name" value="WH-like_DNA-bd_sf"/>
</dbReference>
<proteinExistence type="inferred from homology"/>
<keyword evidence="2" id="KW-0805">Transcription regulation</keyword>
<evidence type="ECO:0000256" key="3">
    <source>
        <dbReference type="ARBA" id="ARBA00023125"/>
    </source>
</evidence>
<dbReference type="InterPro" id="IPR036390">
    <property type="entry name" value="WH_DNA-bd_sf"/>
</dbReference>
<feature type="domain" description="HTH lysR-type" evidence="5">
    <location>
        <begin position="15"/>
        <end position="72"/>
    </location>
</feature>
<dbReference type="Gene3D" id="1.10.10.10">
    <property type="entry name" value="Winged helix-like DNA-binding domain superfamily/Winged helix DNA-binding domain"/>
    <property type="match status" value="1"/>
</dbReference>
<dbReference type="InterPro" id="IPR050389">
    <property type="entry name" value="LysR-type_TF"/>
</dbReference>
<organism evidence="6 7">
    <name type="scientific">Streptomyces rugosispiralis</name>
    <dbReference type="NCBI Taxonomy" id="2967341"/>
    <lineage>
        <taxon>Bacteria</taxon>
        <taxon>Bacillati</taxon>
        <taxon>Actinomycetota</taxon>
        <taxon>Actinomycetes</taxon>
        <taxon>Kitasatosporales</taxon>
        <taxon>Streptomycetaceae</taxon>
        <taxon>Streptomyces</taxon>
    </lineage>
</organism>
<name>A0ABT1V563_9ACTN</name>
<evidence type="ECO:0000256" key="4">
    <source>
        <dbReference type="ARBA" id="ARBA00023163"/>
    </source>
</evidence>
<dbReference type="Pfam" id="PF00126">
    <property type="entry name" value="HTH_1"/>
    <property type="match status" value="1"/>
</dbReference>
<reference evidence="6 7" key="1">
    <citation type="submission" date="2022-07" db="EMBL/GenBank/DDBJ databases">
        <authorList>
            <person name="Phongsopitanun W."/>
            <person name="Tanasupawat S."/>
        </authorList>
    </citation>
    <scope>NUCLEOTIDE SEQUENCE [LARGE SCALE GENOMIC DNA]</scope>
    <source>
        <strain evidence="6 7">RCU-064</strain>
    </source>
</reference>
<dbReference type="CDD" id="cd08417">
    <property type="entry name" value="PBP2_Nitroaromatics_like"/>
    <property type="match status" value="1"/>
</dbReference>
<dbReference type="Proteomes" id="UP001204746">
    <property type="component" value="Unassembled WGS sequence"/>
</dbReference>
<dbReference type="InterPro" id="IPR037402">
    <property type="entry name" value="YidZ_PBP2"/>
</dbReference>
<evidence type="ECO:0000313" key="7">
    <source>
        <dbReference type="Proteomes" id="UP001204746"/>
    </source>
</evidence>
<dbReference type="PRINTS" id="PR00039">
    <property type="entry name" value="HTHLYSR"/>
</dbReference>
<dbReference type="InterPro" id="IPR005119">
    <property type="entry name" value="LysR_subst-bd"/>
</dbReference>
<dbReference type="Gene3D" id="3.40.190.10">
    <property type="entry name" value="Periplasmic binding protein-like II"/>
    <property type="match status" value="2"/>
</dbReference>
<dbReference type="InterPro" id="IPR000847">
    <property type="entry name" value="LysR_HTH_N"/>
</dbReference>
<gene>
    <name evidence="6" type="ORF">NP777_30470</name>
</gene>
<dbReference type="Pfam" id="PF03466">
    <property type="entry name" value="LysR_substrate"/>
    <property type="match status" value="1"/>
</dbReference>
<accession>A0ABT1V563</accession>
<dbReference type="SUPFAM" id="SSF53850">
    <property type="entry name" value="Periplasmic binding protein-like II"/>
    <property type="match status" value="1"/>
</dbReference>
<sequence>MEAKDPAGAAYLHGLDIGHIHALYALLSERSVTGAAQRLGRTQPTLSAALARLRRHFSDELLTRVGNHYQLTPFAEQLRPLVAVAVSAVERVFAAQSEFDPATSDRVFTVVSSDYGISVVGAALVARLQEQAPRACVRFEPVTPEALSRNPDFYRTLDGVLMPHGYIDLPRQIDLHRDRWMCVVAAGNPLVGEELTMEDLNALPWVTTFHDPLGRAPAWRQMELLGVTPRVCGIADSFLAMPQLVCATQGIALVQERLVAPLADALRVRVLECPFDAVPLIEAFWWHPMYDSDSGHRWLRDTLRDIARELMNPE</sequence>
<dbReference type="EMBL" id="JANIAA010000026">
    <property type="protein sequence ID" value="MCQ8192528.1"/>
    <property type="molecule type" value="Genomic_DNA"/>
</dbReference>
<evidence type="ECO:0000259" key="5">
    <source>
        <dbReference type="PROSITE" id="PS50931"/>
    </source>
</evidence>
<evidence type="ECO:0000256" key="2">
    <source>
        <dbReference type="ARBA" id="ARBA00023015"/>
    </source>
</evidence>